<comment type="caution">
    <text evidence="2">The sequence shown here is derived from an EMBL/GenBank/DDBJ whole genome shotgun (WGS) entry which is preliminary data.</text>
</comment>
<feature type="compositionally biased region" description="Polar residues" evidence="1">
    <location>
        <begin position="104"/>
        <end position="118"/>
    </location>
</feature>
<keyword evidence="3" id="KW-1185">Reference proteome</keyword>
<dbReference type="AlphaFoldDB" id="A0AAE3GEG6"/>
<evidence type="ECO:0000313" key="2">
    <source>
        <dbReference type="EMBL" id="MCP2165809.1"/>
    </source>
</evidence>
<organism evidence="2 3">
    <name type="scientific">Goodfellowiella coeruleoviolacea</name>
    <dbReference type="NCBI Taxonomy" id="334858"/>
    <lineage>
        <taxon>Bacteria</taxon>
        <taxon>Bacillati</taxon>
        <taxon>Actinomycetota</taxon>
        <taxon>Actinomycetes</taxon>
        <taxon>Pseudonocardiales</taxon>
        <taxon>Pseudonocardiaceae</taxon>
        <taxon>Goodfellowiella</taxon>
    </lineage>
</organism>
<proteinExistence type="predicted"/>
<gene>
    <name evidence="2" type="ORF">LX83_002667</name>
</gene>
<dbReference type="RefSeq" id="WP_253770969.1">
    <property type="nucleotide sequence ID" value="NZ_JAMTCK010000005.1"/>
</dbReference>
<name>A0AAE3GEG6_9PSEU</name>
<feature type="compositionally biased region" description="Basic and acidic residues" evidence="1">
    <location>
        <begin position="119"/>
        <end position="129"/>
    </location>
</feature>
<evidence type="ECO:0000256" key="1">
    <source>
        <dbReference type="SAM" id="MobiDB-lite"/>
    </source>
</evidence>
<evidence type="ECO:0000313" key="3">
    <source>
        <dbReference type="Proteomes" id="UP001206128"/>
    </source>
</evidence>
<protein>
    <submittedName>
        <fullName evidence="2">Uncharacterized protein</fullName>
    </submittedName>
</protein>
<feature type="region of interest" description="Disordered" evidence="1">
    <location>
        <begin position="51"/>
        <end position="156"/>
    </location>
</feature>
<reference evidence="2" key="1">
    <citation type="submission" date="2022-06" db="EMBL/GenBank/DDBJ databases">
        <title>Genomic Encyclopedia of Archaeal and Bacterial Type Strains, Phase II (KMG-II): from individual species to whole genera.</title>
        <authorList>
            <person name="Goeker M."/>
        </authorList>
    </citation>
    <scope>NUCLEOTIDE SEQUENCE</scope>
    <source>
        <strain evidence="2">DSM 43935</strain>
    </source>
</reference>
<sequence>MTGPAHATSDAFARFRSEVDAALTRGRRAAAEASAVSAAFRNDNRELADRVRGRRVTPRRDELTGPALRRAATGFRQDQRLPVDQLPEGEELLADPAKPGAQPGSESGQDTGRQGSSRWQRDDVVSDGRGRRRASGGRQSYPDDDDEDFSQERILS</sequence>
<accession>A0AAE3GEG6</accession>
<dbReference type="EMBL" id="JAMTCK010000005">
    <property type="protein sequence ID" value="MCP2165809.1"/>
    <property type="molecule type" value="Genomic_DNA"/>
</dbReference>
<dbReference type="Proteomes" id="UP001206128">
    <property type="component" value="Unassembled WGS sequence"/>
</dbReference>